<protein>
    <submittedName>
        <fullName evidence="1">Uncharacterized protein</fullName>
    </submittedName>
</protein>
<sequence length="86" mass="9944">MKNNEERTSNPFLHKYRDKLTRLQKQAARSITGDYKSRTAGIVTNMFTQLELPPLQERRKINRLVMLYRGAGASYTSNRPLETSKG</sequence>
<evidence type="ECO:0000313" key="1">
    <source>
        <dbReference type="EMBL" id="KAH3781174.1"/>
    </source>
</evidence>
<keyword evidence="2" id="KW-1185">Reference proteome</keyword>
<reference evidence="1" key="2">
    <citation type="submission" date="2020-11" db="EMBL/GenBank/DDBJ databases">
        <authorList>
            <person name="McCartney M.A."/>
            <person name="Auch B."/>
            <person name="Kono T."/>
            <person name="Mallez S."/>
            <person name="Becker A."/>
            <person name="Gohl D.M."/>
            <person name="Silverstein K.A.T."/>
            <person name="Koren S."/>
            <person name="Bechman K.B."/>
            <person name="Herman A."/>
            <person name="Abrahante J.E."/>
            <person name="Garbe J."/>
        </authorList>
    </citation>
    <scope>NUCLEOTIDE SEQUENCE</scope>
    <source>
        <strain evidence="1">Duluth1</strain>
        <tissue evidence="1">Whole animal</tissue>
    </source>
</reference>
<reference evidence="1" key="1">
    <citation type="journal article" date="2019" name="bioRxiv">
        <title>The Genome of the Zebra Mussel, Dreissena polymorpha: A Resource for Invasive Species Research.</title>
        <authorList>
            <person name="McCartney M.A."/>
            <person name="Auch B."/>
            <person name="Kono T."/>
            <person name="Mallez S."/>
            <person name="Zhang Y."/>
            <person name="Obille A."/>
            <person name="Becker A."/>
            <person name="Abrahante J.E."/>
            <person name="Garbe J."/>
            <person name="Badalamenti J.P."/>
            <person name="Herman A."/>
            <person name="Mangelson H."/>
            <person name="Liachko I."/>
            <person name="Sullivan S."/>
            <person name="Sone E.D."/>
            <person name="Koren S."/>
            <person name="Silverstein K.A.T."/>
            <person name="Beckman K.B."/>
            <person name="Gohl D.M."/>
        </authorList>
    </citation>
    <scope>NUCLEOTIDE SEQUENCE</scope>
    <source>
        <strain evidence="1">Duluth1</strain>
        <tissue evidence="1">Whole animal</tissue>
    </source>
</reference>
<accession>A0A9D4IQB3</accession>
<organism evidence="1 2">
    <name type="scientific">Dreissena polymorpha</name>
    <name type="common">Zebra mussel</name>
    <name type="synonym">Mytilus polymorpha</name>
    <dbReference type="NCBI Taxonomy" id="45954"/>
    <lineage>
        <taxon>Eukaryota</taxon>
        <taxon>Metazoa</taxon>
        <taxon>Spiralia</taxon>
        <taxon>Lophotrochozoa</taxon>
        <taxon>Mollusca</taxon>
        <taxon>Bivalvia</taxon>
        <taxon>Autobranchia</taxon>
        <taxon>Heteroconchia</taxon>
        <taxon>Euheterodonta</taxon>
        <taxon>Imparidentia</taxon>
        <taxon>Neoheterodontei</taxon>
        <taxon>Myida</taxon>
        <taxon>Dreissenoidea</taxon>
        <taxon>Dreissenidae</taxon>
        <taxon>Dreissena</taxon>
    </lineage>
</organism>
<comment type="caution">
    <text evidence="1">The sequence shown here is derived from an EMBL/GenBank/DDBJ whole genome shotgun (WGS) entry which is preliminary data.</text>
</comment>
<dbReference type="AlphaFoldDB" id="A0A9D4IQB3"/>
<dbReference type="EMBL" id="JAIWYP010000008">
    <property type="protein sequence ID" value="KAH3781174.1"/>
    <property type="molecule type" value="Genomic_DNA"/>
</dbReference>
<gene>
    <name evidence="1" type="ORF">DPMN_159000</name>
</gene>
<name>A0A9D4IQB3_DREPO</name>
<proteinExistence type="predicted"/>
<evidence type="ECO:0000313" key="2">
    <source>
        <dbReference type="Proteomes" id="UP000828390"/>
    </source>
</evidence>
<dbReference type="Proteomes" id="UP000828390">
    <property type="component" value="Unassembled WGS sequence"/>
</dbReference>